<reference evidence="2" key="1">
    <citation type="journal article" date="2021" name="PeerJ">
        <title>Extensive microbial diversity within the chicken gut microbiome revealed by metagenomics and culture.</title>
        <authorList>
            <person name="Gilroy R."/>
            <person name="Ravi A."/>
            <person name="Getino M."/>
            <person name="Pursley I."/>
            <person name="Horton D.L."/>
            <person name="Alikhan N.F."/>
            <person name="Baker D."/>
            <person name="Gharbi K."/>
            <person name="Hall N."/>
            <person name="Watson M."/>
            <person name="Adriaenssens E.M."/>
            <person name="Foster-Nyarko E."/>
            <person name="Jarju S."/>
            <person name="Secka A."/>
            <person name="Antonio M."/>
            <person name="Oren A."/>
            <person name="Chaudhuri R.R."/>
            <person name="La Ragione R."/>
            <person name="Hildebrand F."/>
            <person name="Pallen M.J."/>
        </authorList>
    </citation>
    <scope>NUCLEOTIDE SEQUENCE</scope>
    <source>
        <strain evidence="2">Gambia11-129</strain>
    </source>
</reference>
<dbReference type="EMBL" id="DXHU01000017">
    <property type="protein sequence ID" value="HIV99044.1"/>
    <property type="molecule type" value="Genomic_DNA"/>
</dbReference>
<feature type="non-terminal residue" evidence="2">
    <location>
        <position position="1"/>
    </location>
</feature>
<gene>
    <name evidence="2" type="ORF">IAB12_04635</name>
</gene>
<comment type="caution">
    <text evidence="2">The sequence shown here is derived from an EMBL/GenBank/DDBJ whole genome shotgun (WGS) entry which is preliminary data.</text>
</comment>
<proteinExistence type="predicted"/>
<dbReference type="PANTHER" id="PTHR36179">
    <property type="entry name" value="LUD_DOM DOMAIN-CONTAINING PROTEIN"/>
    <property type="match status" value="1"/>
</dbReference>
<feature type="domain" description="LUD" evidence="1">
    <location>
        <begin position="60"/>
        <end position="261"/>
    </location>
</feature>
<evidence type="ECO:0000313" key="2">
    <source>
        <dbReference type="EMBL" id="HIV99044.1"/>
    </source>
</evidence>
<dbReference type="Proteomes" id="UP000823936">
    <property type="component" value="Unassembled WGS sequence"/>
</dbReference>
<organism evidence="2 3">
    <name type="scientific">Candidatus Ornithospirochaeta avicola</name>
    <dbReference type="NCBI Taxonomy" id="2840896"/>
    <lineage>
        <taxon>Bacteria</taxon>
        <taxon>Pseudomonadati</taxon>
        <taxon>Spirochaetota</taxon>
        <taxon>Spirochaetia</taxon>
        <taxon>Spirochaetales</taxon>
        <taxon>Spirochaetaceae</taxon>
        <taxon>Spirochaetaceae incertae sedis</taxon>
        <taxon>Candidatus Ornithospirochaeta</taxon>
    </lineage>
</organism>
<reference evidence="2" key="2">
    <citation type="submission" date="2021-04" db="EMBL/GenBank/DDBJ databases">
        <authorList>
            <person name="Gilroy R."/>
        </authorList>
    </citation>
    <scope>NUCLEOTIDE SEQUENCE</scope>
    <source>
        <strain evidence="2">Gambia11-129</strain>
    </source>
</reference>
<evidence type="ECO:0000259" key="1">
    <source>
        <dbReference type="Pfam" id="PF02589"/>
    </source>
</evidence>
<evidence type="ECO:0000313" key="3">
    <source>
        <dbReference type="Proteomes" id="UP000823936"/>
    </source>
</evidence>
<dbReference type="SUPFAM" id="SSF100950">
    <property type="entry name" value="NagB/RpiA/CoA transferase-like"/>
    <property type="match status" value="1"/>
</dbReference>
<dbReference type="InterPro" id="IPR037171">
    <property type="entry name" value="NagB/RpiA_transferase-like"/>
</dbReference>
<dbReference type="InterPro" id="IPR003741">
    <property type="entry name" value="LUD_dom"/>
</dbReference>
<dbReference type="Pfam" id="PF02589">
    <property type="entry name" value="LUD_dom"/>
    <property type="match status" value="1"/>
</dbReference>
<protein>
    <submittedName>
        <fullName evidence="2">Lactate utilization protein</fullName>
    </submittedName>
</protein>
<accession>A0A9D1TMV7</accession>
<dbReference type="AlphaFoldDB" id="A0A9D1TMV7"/>
<name>A0A9D1TMV7_9SPIO</name>
<dbReference type="PANTHER" id="PTHR36179:SF2">
    <property type="entry name" value="LUD DOMAIN-CONTAINING PROTEIN"/>
    <property type="match status" value="1"/>
</dbReference>
<sequence>PQALVLSFPYALNLKNLATLFPRAPLIYSTSLAVVNKFFKKFSDKFSISYATMTYMEKHEKLRKVFENNNFGFVLLEKKEDVVPYLKEHMEKGSVCSVGGSVTLDQCRVLDLLRCGDYEFLDRYEQGADLKKIFRATFSADYYISSANALTEHGEVYLVDGTGNRVSATIYGPDKVYLVCGVNKIVKNLKEAVERVKTVAAPLNAKRLNYGTYCRESGMCAKNMADEEHLMCSFTCQNTICCSSVALSRQKIKDRIVIILVEEELGY</sequence>